<dbReference type="Proteomes" id="UP001054854">
    <property type="component" value="Unassembled WGS sequence"/>
</dbReference>
<dbReference type="RefSeq" id="WP_236258005.1">
    <property type="nucleotide sequence ID" value="NZ_BNEK01000005.1"/>
</dbReference>
<feature type="region of interest" description="Disordered" evidence="1">
    <location>
        <begin position="49"/>
        <end position="78"/>
    </location>
</feature>
<evidence type="ECO:0000313" key="2">
    <source>
        <dbReference type="EMBL" id="GHJ30124.1"/>
    </source>
</evidence>
<dbReference type="EMBL" id="BNEK01000005">
    <property type="protein sequence ID" value="GHJ30124.1"/>
    <property type="molecule type" value="Genomic_DNA"/>
</dbReference>
<keyword evidence="3" id="KW-1185">Reference proteome</keyword>
<evidence type="ECO:0000256" key="1">
    <source>
        <dbReference type="SAM" id="MobiDB-lite"/>
    </source>
</evidence>
<gene>
    <name evidence="2" type="ORF">TPA0910_45570</name>
</gene>
<sequence length="78" mass="7957">MMIKKADREKRGALKDMHDSLPRAAAALVLTVAVTFLGAASASAVCMPTRTGDKPASSPAMSGRHAPGHATGPGLLCE</sequence>
<organism evidence="2 3">
    <name type="scientific">Streptomyces hygroscopicus</name>
    <dbReference type="NCBI Taxonomy" id="1912"/>
    <lineage>
        <taxon>Bacteria</taxon>
        <taxon>Bacillati</taxon>
        <taxon>Actinomycetota</taxon>
        <taxon>Actinomycetes</taxon>
        <taxon>Kitasatosporales</taxon>
        <taxon>Streptomycetaceae</taxon>
        <taxon>Streptomyces</taxon>
        <taxon>Streptomyces violaceusniger group</taxon>
    </lineage>
</organism>
<reference evidence="2" key="1">
    <citation type="submission" date="2024-05" db="EMBL/GenBank/DDBJ databases">
        <title>Whole genome shotgun sequence of Streptomyces hygroscopicus NBRC 113678.</title>
        <authorList>
            <person name="Komaki H."/>
            <person name="Tamura T."/>
        </authorList>
    </citation>
    <scope>NUCLEOTIDE SEQUENCE</scope>
    <source>
        <strain evidence="2">N11-34</strain>
    </source>
</reference>
<accession>A0ABQ3U3D4</accession>
<comment type="caution">
    <text evidence="2">The sequence shown here is derived from an EMBL/GenBank/DDBJ whole genome shotgun (WGS) entry which is preliminary data.</text>
</comment>
<proteinExistence type="predicted"/>
<evidence type="ECO:0000313" key="3">
    <source>
        <dbReference type="Proteomes" id="UP001054854"/>
    </source>
</evidence>
<name>A0ABQ3U3D4_STRHY</name>
<protein>
    <submittedName>
        <fullName evidence="2">Uncharacterized protein</fullName>
    </submittedName>
</protein>